<dbReference type="OrthoDB" id="10306140at2759"/>
<dbReference type="Proteomes" id="UP000222542">
    <property type="component" value="Unassembled WGS sequence"/>
</dbReference>
<evidence type="ECO:0000313" key="3">
    <source>
        <dbReference type="EMBL" id="PHT76049.1"/>
    </source>
</evidence>
<accession>A0A1U8QD15</accession>
<evidence type="ECO:0000313" key="4">
    <source>
        <dbReference type="EMBL" id="PHT95624.1"/>
    </source>
</evidence>
<dbReference type="Gramene" id="PHT76049">
    <property type="protein sequence ID" value="PHT76049"/>
    <property type="gene ID" value="T459_19571"/>
</dbReference>
<keyword evidence="1" id="KW-0496">Mitochondrion</keyword>
<reference evidence="2" key="3">
    <citation type="submission" date="2014-05" db="EMBL/GenBank/DDBJ databases">
        <title>Capsicum annuum strain Jeju mitochondrial DNA, complete genome.</title>
        <authorList>
            <person name="Jo Y.D."/>
            <person name="Choi Y."/>
            <person name="Kim D.-H."/>
            <person name="Kim B.-D."/>
            <person name="Kang B.-C."/>
        </authorList>
    </citation>
    <scope>NUCLEOTIDE SEQUENCE</scope>
</reference>
<reference evidence="3 5" key="4">
    <citation type="journal article" date="2017" name="Genome Biol.">
        <title>New reference genome sequences of hot pepper reveal the massive evolution of plant disease-resistance genes by retroduplication.</title>
        <authorList>
            <person name="Kim S."/>
            <person name="Park J."/>
            <person name="Yeom S.I."/>
            <person name="Kim Y.M."/>
            <person name="Seo E."/>
            <person name="Kim K.T."/>
            <person name="Kim M.S."/>
            <person name="Lee J.M."/>
            <person name="Cheong K."/>
            <person name="Shin H.S."/>
            <person name="Kim S.B."/>
            <person name="Han K."/>
            <person name="Lee J."/>
            <person name="Park M."/>
            <person name="Lee H.A."/>
            <person name="Lee H.Y."/>
            <person name="Lee Y."/>
            <person name="Oh S."/>
            <person name="Lee J.H."/>
            <person name="Choi E."/>
            <person name="Choi E."/>
            <person name="Lee S.E."/>
            <person name="Jeon J."/>
            <person name="Kim H."/>
            <person name="Choi G."/>
            <person name="Song H."/>
            <person name="Lee J."/>
            <person name="Lee S.C."/>
            <person name="Kwon J.K."/>
            <person name="Lee H.Y."/>
            <person name="Koo N."/>
            <person name="Hong Y."/>
            <person name="Kim R.W."/>
            <person name="Kang W.H."/>
            <person name="Huh J.H."/>
            <person name="Kang B.C."/>
            <person name="Yang T.J."/>
            <person name="Lee Y.H."/>
            <person name="Bennetzen J.L."/>
            <person name="Choi D."/>
        </authorList>
    </citation>
    <scope>NUCLEOTIDE SEQUENCE [LARGE SCALE GENOMIC DNA]</scope>
    <source>
        <strain evidence="5">cv. CM334</strain>
    </source>
</reference>
<dbReference type="EMBL" id="KJ865410">
    <property type="protein sequence ID" value="AIG90113.1"/>
    <property type="molecule type" value="Genomic_DNA"/>
</dbReference>
<keyword evidence="5" id="KW-1185">Reference proteome</keyword>
<protein>
    <submittedName>
        <fullName evidence="1">Uncharacterized protein</fullName>
    </submittedName>
</protein>
<proteinExistence type="predicted"/>
<accession>A0A075VW55</accession>
<reference evidence="3" key="2">
    <citation type="journal article" date="2014" name="Nat. Genet.">
        <title>Genome sequence of the hot pepper provides insights into the evolution of pungency in Capsicum species.</title>
        <authorList>
            <person name="Kim S."/>
            <person name="Park M."/>
            <person name="Yeom S.I."/>
            <person name="Kim Y.M."/>
            <person name="Lee J.M."/>
            <person name="Lee H.A."/>
            <person name="Seo E."/>
            <person name="Choi J."/>
            <person name="Cheong K."/>
            <person name="Kim K.T."/>
            <person name="Jung K."/>
            <person name="Lee G.W."/>
            <person name="Oh S.K."/>
            <person name="Bae C."/>
            <person name="Kim S.B."/>
            <person name="Lee H.Y."/>
            <person name="Kim S.Y."/>
            <person name="Kim M.S."/>
            <person name="Kang B.C."/>
            <person name="Jo Y.D."/>
            <person name="Yang H.B."/>
            <person name="Jeong H.J."/>
            <person name="Kang W.H."/>
            <person name="Kwon J.K."/>
            <person name="Shin C."/>
            <person name="Lim J.Y."/>
            <person name="Park J.H."/>
            <person name="Huh J.H."/>
            <person name="Kim J.S."/>
            <person name="Kim B.D."/>
            <person name="Cohen O."/>
            <person name="Paran I."/>
            <person name="Suh M.C."/>
            <person name="Lee S.B."/>
            <person name="Kim Y.K."/>
            <person name="Shin Y."/>
            <person name="Noh S.J."/>
            <person name="Park J."/>
            <person name="Seo Y.S."/>
            <person name="Kwon S.Y."/>
            <person name="Kim H.A."/>
            <person name="Park J.M."/>
            <person name="Kim H.J."/>
            <person name="Choi S.B."/>
            <person name="Bosland P.W."/>
            <person name="Reeves G."/>
            <person name="Jo S.H."/>
            <person name="Lee B.W."/>
            <person name="Cho H.T."/>
            <person name="Choi H.S."/>
            <person name="Lee M.S."/>
            <person name="Yu Y."/>
            <person name="Do Choi Y."/>
            <person name="Park B.S."/>
            <person name="van Deynze A."/>
            <person name="Ashrafi H."/>
            <person name="Hill T."/>
            <person name="Kim W.T."/>
            <person name="Pai H.S."/>
            <person name="Ahn H.K."/>
            <person name="Yeam I."/>
            <person name="Giovannoni J.J."/>
            <person name="Rose J.K."/>
            <person name="Sorensen I."/>
            <person name="Lee S.J."/>
            <person name="Kim R.W."/>
            <person name="Choi I.Y."/>
            <person name="Choi B.S."/>
            <person name="Lim J.S."/>
            <person name="Lee Y.H."/>
            <person name="Choi D."/>
        </authorList>
    </citation>
    <scope>NUCLEOTIDE SEQUENCE [LARGE SCALE GENOMIC DNA]</scope>
</reference>
<evidence type="ECO:0000313" key="1">
    <source>
        <dbReference type="EMBL" id="AIG89975.1"/>
    </source>
</evidence>
<dbReference type="SMR" id="A0A075VW55"/>
<dbReference type="GeneID" id="19989091"/>
<evidence type="ECO:0000313" key="5">
    <source>
        <dbReference type="Proteomes" id="UP000222542"/>
    </source>
</evidence>
<sequence>MSNFSQFRFLPLHGSKTSNYYMALLLLGQLLRLARRDRQERQLKLKLQEREKEGELDELTTPTVTGSKREWTEHLFPISKIYQSPFEMKTPALLSNFPTACE</sequence>
<dbReference type="Gramene" id="PHT95624">
    <property type="protein sequence ID" value="PHT95624"/>
    <property type="gene ID" value="T459_03506"/>
</dbReference>
<dbReference type="EMBL" id="AYRZ02000007">
    <property type="protein sequence ID" value="PHT76049.1"/>
    <property type="molecule type" value="Genomic_DNA"/>
</dbReference>
<dbReference type="RefSeq" id="YP_009049755.1">
    <property type="nucleotide sequence ID" value="NC_024624.1"/>
</dbReference>
<dbReference type="AlphaFoldDB" id="A0A075VW55"/>
<name>A0A075VW55_CAPAN</name>
<dbReference type="KEGG" id="cann:19989091"/>
<reference evidence="1" key="1">
    <citation type="journal article" date="2014" name="BMC Genomics">
        <title>Extensive structural variations between mitochondrial genomes of CMS and normal peppers (Capsicum annuum L.) revealed by complete nucleotide sequencing.</title>
        <authorList>
            <person name="Jo Y.D."/>
            <person name="Choi Y."/>
            <person name="Kim D.H."/>
            <person name="Kim B.D."/>
            <person name="Kang B.C."/>
        </authorList>
    </citation>
    <scope>NUCLEOTIDE SEQUENCE</scope>
</reference>
<organism evidence="1">
    <name type="scientific">Capsicum annuum</name>
    <name type="common">Capsicum pepper</name>
    <dbReference type="NCBI Taxonomy" id="4072"/>
    <lineage>
        <taxon>Eukaryota</taxon>
        <taxon>Viridiplantae</taxon>
        <taxon>Streptophyta</taxon>
        <taxon>Embryophyta</taxon>
        <taxon>Tracheophyta</taxon>
        <taxon>Spermatophyta</taxon>
        <taxon>Magnoliopsida</taxon>
        <taxon>eudicotyledons</taxon>
        <taxon>Gunneridae</taxon>
        <taxon>Pentapetalae</taxon>
        <taxon>asterids</taxon>
        <taxon>lamiids</taxon>
        <taxon>Solanales</taxon>
        <taxon>Solanaceae</taxon>
        <taxon>Solanoideae</taxon>
        <taxon>Capsiceae</taxon>
        <taxon>Capsicum</taxon>
    </lineage>
</organism>
<evidence type="ECO:0000313" key="2">
    <source>
        <dbReference type="EMBL" id="AIG90113.1"/>
    </source>
</evidence>
<gene>
    <name evidence="1" type="primary">orf102f</name>
    <name evidence="4" type="ORF">T459_03506</name>
    <name evidence="3" type="ORF">T459_19571</name>
</gene>
<dbReference type="EMBL" id="KJ865409">
    <property type="protein sequence ID" value="AIG89975.1"/>
    <property type="molecule type" value="Genomic_DNA"/>
</dbReference>
<geneLocation type="mitochondrion" evidence="1"/>
<dbReference type="EMBL" id="AYRZ02000001">
    <property type="protein sequence ID" value="PHT95624.1"/>
    <property type="molecule type" value="Genomic_DNA"/>
</dbReference>